<evidence type="ECO:0000256" key="6">
    <source>
        <dbReference type="SAM" id="Phobius"/>
    </source>
</evidence>
<evidence type="ECO:0000313" key="8">
    <source>
        <dbReference type="EMBL" id="ALO41648.1"/>
    </source>
</evidence>
<protein>
    <recommendedName>
        <fullName evidence="7">Major facilitator superfamily (MFS) profile domain-containing protein</fullName>
    </recommendedName>
</protein>
<dbReference type="InterPro" id="IPR036259">
    <property type="entry name" value="MFS_trans_sf"/>
</dbReference>
<dbReference type="PANTHER" id="PTHR23506">
    <property type="entry name" value="GH10249P"/>
    <property type="match status" value="1"/>
</dbReference>
<evidence type="ECO:0000256" key="1">
    <source>
        <dbReference type="ARBA" id="ARBA00004141"/>
    </source>
</evidence>
<feature type="transmembrane region" description="Helical" evidence="6">
    <location>
        <begin position="511"/>
        <end position="529"/>
    </location>
</feature>
<feature type="transmembrane region" description="Helical" evidence="6">
    <location>
        <begin position="627"/>
        <end position="645"/>
    </location>
</feature>
<dbReference type="RefSeq" id="WP_058029373.1">
    <property type="nucleotide sequence ID" value="NZ_CP013187.1"/>
</dbReference>
<keyword evidence="4 6" id="KW-1133">Transmembrane helix</keyword>
<sequence length="796" mass="86995">MSVKPVVMHNPEEQHATVNRTGLMYLLKQTVQLQVTLLLCVAVIVFIAAGEAYRVAPELVLKNICNQSHILRQQINQSLSLGMPIEYKGFTPQVHTFALQTQGVERAEIKPIYAQDDTQNSGLTPLSCSAAPGQLVEQIDIDILGLVLPKAASQQYVLQLPLATNTADVGELSIALTAGIFNQEIHQAFGKIIDSIPWVFIIFTFFVAGLFQKQAKASTLKWAFYCVFSLLTVQLVMTSFSLYQTKITGQSDAVLDLLSQRLSTVTDMGFDLDHQVRGVDELLEPYRVNNSILHSLNVSKLGEVSGSHDKEGVITNCQQIGLSDYQVCSEVLSNDIYQKLWKAVRNIFILLAALLLILNVLVEAVVSSQRSSKVSKSALPSSYRAIRAIFVLGVLLESITLSFFPAYLRQTLALGSGELQLIFSLYFLGFACVMVPAAVWVRRFGVQTMLRLALVVNSVSLLVLAYFVEAELLAIVRLLSGMSQGLLVICVQSQFLRIAQSHPQFSASNQLLIGFYIGAIAGVSVGAVVVPILGFSGVFLSAAVIGGLTFLYSLNQSIEQEVDTSGDDDVKPPASKGLLTDLLMMFKDRQLQQCLLLIAIPIKAIHTGVILIYIPVLINQQFADPNIAGQIIALYFFAILIATHFAKPKANNQLGAISLSVLGAGLSIMLIASFEWIAHTLSNYGLLQSYQELLSVSVIVIAVLMVGFFQGTLGSPLVGVMLNSHYAKQFGSDITAANYRFLERMGAVLGPMLTAVILIQDSNSKVNTNLSLVGFIFIILGFIFYIFMRLTCQKDK</sequence>
<accession>A0A0S2JZX1</accession>
<dbReference type="Pfam" id="PF07690">
    <property type="entry name" value="MFS_1"/>
    <property type="match status" value="1"/>
</dbReference>
<feature type="transmembrane region" description="Helical" evidence="6">
    <location>
        <begin position="388"/>
        <end position="408"/>
    </location>
</feature>
<feature type="transmembrane region" description="Helical" evidence="6">
    <location>
        <begin position="535"/>
        <end position="554"/>
    </location>
</feature>
<dbReference type="Gene3D" id="1.20.1250.20">
    <property type="entry name" value="MFS general substrate transporter like domains"/>
    <property type="match status" value="1"/>
</dbReference>
<keyword evidence="9" id="KW-1185">Reference proteome</keyword>
<dbReference type="Proteomes" id="UP000061457">
    <property type="component" value="Chromosome I"/>
</dbReference>
<evidence type="ECO:0000256" key="4">
    <source>
        <dbReference type="ARBA" id="ARBA00022989"/>
    </source>
</evidence>
<evidence type="ECO:0000313" key="9">
    <source>
        <dbReference type="Proteomes" id="UP000061457"/>
    </source>
</evidence>
<dbReference type="PATRIC" id="fig|161398.10.peg.1152"/>
<feature type="transmembrane region" description="Helical" evidence="6">
    <location>
        <begin position="420"/>
        <end position="441"/>
    </location>
</feature>
<keyword evidence="5 6" id="KW-0472">Membrane</keyword>
<proteinExistence type="predicted"/>
<dbReference type="GO" id="GO:0016020">
    <property type="term" value="C:membrane"/>
    <property type="evidence" value="ECO:0007669"/>
    <property type="project" value="UniProtKB-SubCell"/>
</dbReference>
<dbReference type="GO" id="GO:0022857">
    <property type="term" value="F:transmembrane transporter activity"/>
    <property type="evidence" value="ECO:0007669"/>
    <property type="project" value="InterPro"/>
</dbReference>
<reference evidence="8 9" key="1">
    <citation type="submission" date="2015-11" db="EMBL/GenBank/DDBJ databases">
        <authorList>
            <person name="Zhang Y."/>
            <person name="Guo Z."/>
        </authorList>
    </citation>
    <scope>NUCLEOTIDE SEQUENCE [LARGE SCALE GENOMIC DNA]</scope>
    <source>
        <strain evidence="8 9">KCTC 12086</strain>
    </source>
</reference>
<dbReference type="OrthoDB" id="9803304at2"/>
<feature type="transmembrane region" description="Helical" evidence="6">
    <location>
        <begin position="223"/>
        <end position="243"/>
    </location>
</feature>
<organism evidence="8 9">
    <name type="scientific">Pseudoalteromonas phenolica</name>
    <dbReference type="NCBI Taxonomy" id="161398"/>
    <lineage>
        <taxon>Bacteria</taxon>
        <taxon>Pseudomonadati</taxon>
        <taxon>Pseudomonadota</taxon>
        <taxon>Gammaproteobacteria</taxon>
        <taxon>Alteromonadales</taxon>
        <taxon>Pseudoalteromonadaceae</taxon>
        <taxon>Pseudoalteromonas</taxon>
    </lineage>
</organism>
<dbReference type="InterPro" id="IPR050930">
    <property type="entry name" value="MFS_Vesicular_Transporter"/>
</dbReference>
<feature type="transmembrane region" description="Helical" evidence="6">
    <location>
        <begin position="33"/>
        <end position="53"/>
    </location>
</feature>
<keyword evidence="2" id="KW-0813">Transport</keyword>
<dbReference type="SUPFAM" id="SSF103473">
    <property type="entry name" value="MFS general substrate transporter"/>
    <property type="match status" value="1"/>
</dbReference>
<comment type="subcellular location">
    <subcellularLocation>
        <location evidence="1">Membrane</location>
        <topology evidence="1">Multi-pass membrane protein</topology>
    </subcellularLocation>
</comment>
<dbReference type="EMBL" id="CP013187">
    <property type="protein sequence ID" value="ALO41648.1"/>
    <property type="molecule type" value="Genomic_DNA"/>
</dbReference>
<keyword evidence="3 6" id="KW-0812">Transmembrane</keyword>
<feature type="transmembrane region" description="Helical" evidence="6">
    <location>
        <begin position="771"/>
        <end position="788"/>
    </location>
</feature>
<dbReference type="STRING" id="161398.PP2015_1132"/>
<dbReference type="InterPro" id="IPR020846">
    <property type="entry name" value="MFS_dom"/>
</dbReference>
<feature type="transmembrane region" description="Helical" evidence="6">
    <location>
        <begin position="195"/>
        <end position="211"/>
    </location>
</feature>
<evidence type="ECO:0000256" key="2">
    <source>
        <dbReference type="ARBA" id="ARBA00022448"/>
    </source>
</evidence>
<feature type="transmembrane region" description="Helical" evidence="6">
    <location>
        <begin position="448"/>
        <end position="468"/>
    </location>
</feature>
<evidence type="ECO:0000256" key="3">
    <source>
        <dbReference type="ARBA" id="ARBA00022692"/>
    </source>
</evidence>
<dbReference type="InterPro" id="IPR011701">
    <property type="entry name" value="MFS"/>
</dbReference>
<name>A0A0S2JZX1_9GAMM</name>
<gene>
    <name evidence="8" type="ORF">PP2015_1132</name>
</gene>
<dbReference type="PANTHER" id="PTHR23506:SF23">
    <property type="entry name" value="GH10249P"/>
    <property type="match status" value="1"/>
</dbReference>
<evidence type="ECO:0000256" key="5">
    <source>
        <dbReference type="ARBA" id="ARBA00023136"/>
    </source>
</evidence>
<evidence type="ECO:0000259" key="7">
    <source>
        <dbReference type="PROSITE" id="PS50850"/>
    </source>
</evidence>
<dbReference type="PROSITE" id="PS50850">
    <property type="entry name" value="MFS"/>
    <property type="match status" value="1"/>
</dbReference>
<feature type="transmembrane region" description="Helical" evidence="6">
    <location>
        <begin position="594"/>
        <end position="615"/>
    </location>
</feature>
<feature type="transmembrane region" description="Helical" evidence="6">
    <location>
        <begin position="741"/>
        <end position="759"/>
    </location>
</feature>
<feature type="domain" description="Major facilitator superfamily (MFS) profile" evidence="7">
    <location>
        <begin position="348"/>
        <end position="793"/>
    </location>
</feature>
<feature type="transmembrane region" description="Helical" evidence="6">
    <location>
        <begin position="698"/>
        <end position="720"/>
    </location>
</feature>
<dbReference type="KEGG" id="pphe:PP2015_1132"/>
<feature type="transmembrane region" description="Helical" evidence="6">
    <location>
        <begin position="347"/>
        <end position="367"/>
    </location>
</feature>
<dbReference type="AlphaFoldDB" id="A0A0S2JZX1"/>
<dbReference type="CDD" id="cd06174">
    <property type="entry name" value="MFS"/>
    <property type="match status" value="1"/>
</dbReference>
<feature type="transmembrane region" description="Helical" evidence="6">
    <location>
        <begin position="657"/>
        <end position="678"/>
    </location>
</feature>